<feature type="transmembrane region" description="Helical" evidence="6">
    <location>
        <begin position="421"/>
        <end position="444"/>
    </location>
</feature>
<reference evidence="7 8" key="1">
    <citation type="journal article" date="2015" name="Genome Announc.">
        <title>Complete Genome Sequence of Spiroplasma litorale TN-1T (DSM 21781), a Bacterium Isolated from a Green-Eyed Horsefly (Tabanus nigrovittatus).</title>
        <authorList>
            <person name="Lo W.S."/>
            <person name="Lai Y.C."/>
            <person name="Lien Y.W."/>
            <person name="Wang T.H."/>
            <person name="Kuo C.H."/>
        </authorList>
    </citation>
    <scope>NUCLEOTIDE SEQUENCE [LARGE SCALE GENOMIC DNA]</scope>
    <source>
        <strain evidence="7 8">TN-1</strain>
    </source>
</reference>
<evidence type="ECO:0000313" key="8">
    <source>
        <dbReference type="Proteomes" id="UP000067476"/>
    </source>
</evidence>
<feature type="transmembrane region" description="Helical" evidence="6">
    <location>
        <begin position="53"/>
        <end position="73"/>
    </location>
</feature>
<keyword evidence="3 6" id="KW-0812">Transmembrane</keyword>
<evidence type="ECO:0000256" key="5">
    <source>
        <dbReference type="ARBA" id="ARBA00023136"/>
    </source>
</evidence>
<feature type="transmembrane region" description="Helical" evidence="6">
    <location>
        <begin position="300"/>
        <end position="320"/>
    </location>
</feature>
<feature type="transmembrane region" description="Helical" evidence="6">
    <location>
        <begin position="350"/>
        <end position="371"/>
    </location>
</feature>
<dbReference type="PANTHER" id="PTHR42770:SF7">
    <property type="entry name" value="MEMBRANE PROTEIN"/>
    <property type="match status" value="1"/>
</dbReference>
<feature type="transmembrane region" description="Helical" evidence="6">
    <location>
        <begin position="255"/>
        <end position="280"/>
    </location>
</feature>
<dbReference type="PIRSF" id="PIRSF006060">
    <property type="entry name" value="AA_transporter"/>
    <property type="match status" value="1"/>
</dbReference>
<feature type="transmembrane region" description="Helical" evidence="6">
    <location>
        <begin position="391"/>
        <end position="409"/>
    </location>
</feature>
<evidence type="ECO:0000313" key="7">
    <source>
        <dbReference type="EMBL" id="AKX34697.1"/>
    </source>
</evidence>
<proteinExistence type="predicted"/>
<dbReference type="Proteomes" id="UP000067476">
    <property type="component" value="Chromosome"/>
</dbReference>
<dbReference type="GO" id="GO:0022857">
    <property type="term" value="F:transmembrane transporter activity"/>
    <property type="evidence" value="ECO:0007669"/>
    <property type="project" value="InterPro"/>
</dbReference>
<evidence type="ECO:0000256" key="6">
    <source>
        <dbReference type="SAM" id="Phobius"/>
    </source>
</evidence>
<feature type="transmembrane region" description="Helical" evidence="6">
    <location>
        <begin position="150"/>
        <end position="171"/>
    </location>
</feature>
<dbReference type="PANTHER" id="PTHR42770">
    <property type="entry name" value="AMINO ACID TRANSPORTER-RELATED"/>
    <property type="match status" value="1"/>
</dbReference>
<dbReference type="GO" id="GO:0005886">
    <property type="term" value="C:plasma membrane"/>
    <property type="evidence" value="ECO:0007669"/>
    <property type="project" value="UniProtKB-SubCell"/>
</dbReference>
<dbReference type="InterPro" id="IPR050367">
    <property type="entry name" value="APC_superfamily"/>
</dbReference>
<gene>
    <name evidence="7" type="ORF">SLITO_v1c10860</name>
</gene>
<dbReference type="InterPro" id="IPR002293">
    <property type="entry name" value="AA/rel_permease1"/>
</dbReference>
<sequence>MIKVNKKNRAKNRIFEFLTIFSMVFGLVIGNGIYLKNSNEPGGVLGEAARNPYIAIFVWVFIGVMCTFMMITFMEATSIATKNEDHSTIQSWAKKFINRRSASLFSILYICMYMPVLISLAALFSIEIVFQTLDEFFNIIDKWGIVNFTTLKVFLSLILLISFQVMNIYTFNPSKYIQTIFTFVKFIPLLVAIVGSFSVFFINGSDQNNTFNPSVPFEKTWKLTTMFATVIPILFAFDGFVYAATLRRDCENKKVVAPAMLSAILAVTLFYIIVTVSIFISREDGNIFNLYDKIFKGNMYLVIVFKILIALTMLTILNGYTTLLPRTINSAIEEDLLFIKFKTNSFKKGGWLGFFISLSIFISFVIISLAITWNDGNSMSAFYISNYSSNSSVMFSFTTYLLIMIFVLINKKTKKVQAENIKGGLVTGIIGASMLTLVLGYAYYDFFINKMIAKNYEDPLLLILFSIVIGLFWFIDEILLSKKDIHKNDFVLKVNPKNWFKYNKEEAIKKYLEKKGKLNDIQDTRKE</sequence>
<keyword evidence="2" id="KW-1003">Cell membrane</keyword>
<evidence type="ECO:0000256" key="4">
    <source>
        <dbReference type="ARBA" id="ARBA00022989"/>
    </source>
</evidence>
<name>A0A0K1W3K7_9MOLU</name>
<evidence type="ECO:0000256" key="2">
    <source>
        <dbReference type="ARBA" id="ARBA00022475"/>
    </source>
</evidence>
<dbReference type="Gene3D" id="1.20.1740.10">
    <property type="entry name" value="Amino acid/polyamine transporter I"/>
    <property type="match status" value="1"/>
</dbReference>
<organism evidence="7 8">
    <name type="scientific">Spiroplasma litorale</name>
    <dbReference type="NCBI Taxonomy" id="216942"/>
    <lineage>
        <taxon>Bacteria</taxon>
        <taxon>Bacillati</taxon>
        <taxon>Mycoplasmatota</taxon>
        <taxon>Mollicutes</taxon>
        <taxon>Entomoplasmatales</taxon>
        <taxon>Spiroplasmataceae</taxon>
        <taxon>Spiroplasma</taxon>
    </lineage>
</organism>
<feature type="transmembrane region" description="Helical" evidence="6">
    <location>
        <begin position="460"/>
        <end position="480"/>
    </location>
</feature>
<feature type="transmembrane region" description="Helical" evidence="6">
    <location>
        <begin position="104"/>
        <end position="130"/>
    </location>
</feature>
<dbReference type="EMBL" id="CP012357">
    <property type="protein sequence ID" value="AKX34697.1"/>
    <property type="molecule type" value="Genomic_DNA"/>
</dbReference>
<dbReference type="Pfam" id="PF13520">
    <property type="entry name" value="AA_permease_2"/>
    <property type="match status" value="1"/>
</dbReference>
<dbReference type="KEGG" id="sll:SLITO_v1c10860"/>
<keyword evidence="5 6" id="KW-0472">Membrane</keyword>
<feature type="transmembrane region" description="Helical" evidence="6">
    <location>
        <begin position="12"/>
        <end position="33"/>
    </location>
</feature>
<evidence type="ECO:0000256" key="3">
    <source>
        <dbReference type="ARBA" id="ARBA00022692"/>
    </source>
</evidence>
<keyword evidence="8" id="KW-1185">Reference proteome</keyword>
<dbReference type="STRING" id="216942.SLITO_v1c10860"/>
<evidence type="ECO:0000256" key="1">
    <source>
        <dbReference type="ARBA" id="ARBA00004651"/>
    </source>
</evidence>
<dbReference type="RefSeq" id="WP_075058775.1">
    <property type="nucleotide sequence ID" value="NZ_CP012357.1"/>
</dbReference>
<protein>
    <submittedName>
        <fullName evidence="7">Amino acid permease</fullName>
    </submittedName>
</protein>
<comment type="subcellular location">
    <subcellularLocation>
        <location evidence="1">Cell membrane</location>
        <topology evidence="1">Multi-pass membrane protein</topology>
    </subcellularLocation>
</comment>
<keyword evidence="4 6" id="KW-1133">Transmembrane helix</keyword>
<dbReference type="AlphaFoldDB" id="A0A0K1W3K7"/>
<dbReference type="OrthoDB" id="392043at2"/>
<feature type="transmembrane region" description="Helical" evidence="6">
    <location>
        <begin position="223"/>
        <end position="243"/>
    </location>
</feature>
<feature type="transmembrane region" description="Helical" evidence="6">
    <location>
        <begin position="183"/>
        <end position="203"/>
    </location>
</feature>
<accession>A0A0K1W3K7</accession>
<dbReference type="PATRIC" id="fig|216942.3.peg.1109"/>